<sequence length="101" mass="10767">MTKSRTCLLWAEWCNGGIRDGRGGGGVGGRGGVHMSLRHSTFGSQWLQSGVVVRDEPRQGFTGGSSEQGINLIPVSLEQLGGSGGRNNGYDINHIDLLNER</sequence>
<reference evidence="1 2" key="1">
    <citation type="journal article" date="2020" name="bioRxiv">
        <title>Sequence and annotation of 42 cannabis genomes reveals extensive copy number variation in cannabinoid synthesis and pathogen resistance genes.</title>
        <authorList>
            <person name="Mckernan K.J."/>
            <person name="Helbert Y."/>
            <person name="Kane L.T."/>
            <person name="Ebling H."/>
            <person name="Zhang L."/>
            <person name="Liu B."/>
            <person name="Eaton Z."/>
            <person name="Mclaughlin S."/>
            <person name="Kingan S."/>
            <person name="Baybayan P."/>
            <person name="Concepcion G."/>
            <person name="Jordan M."/>
            <person name="Riva A."/>
            <person name="Barbazuk W."/>
            <person name="Harkins T."/>
        </authorList>
    </citation>
    <scope>NUCLEOTIDE SEQUENCE [LARGE SCALE GENOMIC DNA]</scope>
    <source>
        <strain evidence="2">cv. Jamaican Lion 4</strain>
        <tissue evidence="1">Leaf</tissue>
    </source>
</reference>
<dbReference type="AlphaFoldDB" id="A0A7J6F336"/>
<name>A0A7J6F336_CANSA</name>
<proteinExistence type="predicted"/>
<organism evidence="1 2">
    <name type="scientific">Cannabis sativa</name>
    <name type="common">Hemp</name>
    <name type="synonym">Marijuana</name>
    <dbReference type="NCBI Taxonomy" id="3483"/>
    <lineage>
        <taxon>Eukaryota</taxon>
        <taxon>Viridiplantae</taxon>
        <taxon>Streptophyta</taxon>
        <taxon>Embryophyta</taxon>
        <taxon>Tracheophyta</taxon>
        <taxon>Spermatophyta</taxon>
        <taxon>Magnoliopsida</taxon>
        <taxon>eudicotyledons</taxon>
        <taxon>Gunneridae</taxon>
        <taxon>Pentapetalae</taxon>
        <taxon>rosids</taxon>
        <taxon>fabids</taxon>
        <taxon>Rosales</taxon>
        <taxon>Cannabaceae</taxon>
        <taxon>Cannabis</taxon>
    </lineage>
</organism>
<protein>
    <submittedName>
        <fullName evidence="1">Uncharacterized protein</fullName>
    </submittedName>
</protein>
<accession>A0A7J6F336</accession>
<keyword evidence="2" id="KW-1185">Reference proteome</keyword>
<dbReference type="Proteomes" id="UP000583929">
    <property type="component" value="Unassembled WGS sequence"/>
</dbReference>
<dbReference type="EMBL" id="JAATIQ010000287">
    <property type="protein sequence ID" value="KAF4364080.1"/>
    <property type="molecule type" value="Genomic_DNA"/>
</dbReference>
<evidence type="ECO:0000313" key="1">
    <source>
        <dbReference type="EMBL" id="KAF4364080.1"/>
    </source>
</evidence>
<gene>
    <name evidence="1" type="ORF">G4B88_015114</name>
</gene>
<evidence type="ECO:0000313" key="2">
    <source>
        <dbReference type="Proteomes" id="UP000583929"/>
    </source>
</evidence>
<comment type="caution">
    <text evidence="1">The sequence shown here is derived from an EMBL/GenBank/DDBJ whole genome shotgun (WGS) entry which is preliminary data.</text>
</comment>